<keyword evidence="2" id="KW-1185">Reference proteome</keyword>
<dbReference type="VEuPathDB" id="FungiDB:CH63R_00591"/>
<dbReference type="Proteomes" id="UP000092177">
    <property type="component" value="Chromosome 1"/>
</dbReference>
<reference evidence="2" key="1">
    <citation type="journal article" date="2017" name="BMC Genomics">
        <title>Gapless genome assembly of Colletotrichum higginsianum reveals chromosome structure and association of transposable elements with secondary metabolite gene clusters.</title>
        <authorList>
            <person name="Dallery J.-F."/>
            <person name="Lapalu N."/>
            <person name="Zampounis A."/>
            <person name="Pigne S."/>
            <person name="Luyten I."/>
            <person name="Amselem J."/>
            <person name="Wittenberg A.H.J."/>
            <person name="Zhou S."/>
            <person name="de Queiroz M.V."/>
            <person name="Robin G.P."/>
            <person name="Auger A."/>
            <person name="Hainaut M."/>
            <person name="Henrissat B."/>
            <person name="Kim K.-T."/>
            <person name="Lee Y.-H."/>
            <person name="Lespinet O."/>
            <person name="Schwartz D.C."/>
            <person name="Thon M.R."/>
            <person name="O'Connell R.J."/>
        </authorList>
    </citation>
    <scope>NUCLEOTIDE SEQUENCE [LARGE SCALE GENOMIC DNA]</scope>
    <source>
        <strain evidence="2">IMI 349063</strain>
    </source>
</reference>
<sequence>MKLLFEVLGVGSSAGLFNRAPSHPPRRVDRQTFGPPVVMLELGLDIPTSMAAFPPSFLALNLTQFIAV</sequence>
<evidence type="ECO:0000313" key="1">
    <source>
        <dbReference type="EMBL" id="OBR15411.1"/>
    </source>
</evidence>
<protein>
    <submittedName>
        <fullName evidence="1">Prolyl oligopeptidase</fullName>
    </submittedName>
</protein>
<name>A0A1B7YTQ0_COLHI</name>
<dbReference type="EMBL" id="LTAN01000001">
    <property type="protein sequence ID" value="OBR15411.1"/>
    <property type="molecule type" value="Genomic_DNA"/>
</dbReference>
<gene>
    <name evidence="1" type="ORF">CH63R_00591</name>
</gene>
<comment type="caution">
    <text evidence="1">The sequence shown here is derived from an EMBL/GenBank/DDBJ whole genome shotgun (WGS) entry which is preliminary data.</text>
</comment>
<accession>A0A1B7YTQ0</accession>
<dbReference type="AlphaFoldDB" id="A0A1B7YTQ0"/>
<dbReference type="GeneID" id="28859673"/>
<evidence type="ECO:0000313" key="2">
    <source>
        <dbReference type="Proteomes" id="UP000092177"/>
    </source>
</evidence>
<proteinExistence type="predicted"/>
<dbReference type="KEGG" id="chig:CH63R_00591"/>
<dbReference type="RefSeq" id="XP_018163928.1">
    <property type="nucleotide sequence ID" value="XM_018295566.1"/>
</dbReference>
<organism evidence="1 2">
    <name type="scientific">Colletotrichum higginsianum (strain IMI 349063)</name>
    <name type="common">Crucifer anthracnose fungus</name>
    <dbReference type="NCBI Taxonomy" id="759273"/>
    <lineage>
        <taxon>Eukaryota</taxon>
        <taxon>Fungi</taxon>
        <taxon>Dikarya</taxon>
        <taxon>Ascomycota</taxon>
        <taxon>Pezizomycotina</taxon>
        <taxon>Sordariomycetes</taxon>
        <taxon>Hypocreomycetidae</taxon>
        <taxon>Glomerellales</taxon>
        <taxon>Glomerellaceae</taxon>
        <taxon>Colletotrichum</taxon>
        <taxon>Colletotrichum destructivum species complex</taxon>
    </lineage>
</organism>